<dbReference type="PANTHER" id="PTHR43644">
    <property type="entry name" value="NA(+)-TRANSLOCATING NADH-QUINONE REDUCTASE SUBUNIT"/>
    <property type="match status" value="1"/>
</dbReference>
<keyword evidence="4" id="KW-0472">Membrane</keyword>
<evidence type="ECO:0008006" key="9">
    <source>
        <dbReference type="Google" id="ProtNLM"/>
    </source>
</evidence>
<dbReference type="Proteomes" id="UP001501600">
    <property type="component" value="Unassembled WGS sequence"/>
</dbReference>
<evidence type="ECO:0000313" key="7">
    <source>
        <dbReference type="EMBL" id="GAA5193790.1"/>
    </source>
</evidence>
<dbReference type="InterPro" id="IPR001041">
    <property type="entry name" value="2Fe-2S_ferredoxin-type"/>
</dbReference>
<keyword evidence="4" id="KW-1133">Transmembrane helix</keyword>
<dbReference type="PROSITE" id="PS51384">
    <property type="entry name" value="FAD_FR"/>
    <property type="match status" value="1"/>
</dbReference>
<dbReference type="SUPFAM" id="SSF52343">
    <property type="entry name" value="Ferredoxin reductase-like, C-terminal NADP-linked domain"/>
    <property type="match status" value="1"/>
</dbReference>
<dbReference type="InterPro" id="IPR012675">
    <property type="entry name" value="Beta-grasp_dom_sf"/>
</dbReference>
<evidence type="ECO:0000259" key="6">
    <source>
        <dbReference type="PROSITE" id="PS51384"/>
    </source>
</evidence>
<proteinExistence type="predicted"/>
<evidence type="ECO:0000256" key="4">
    <source>
        <dbReference type="SAM" id="Phobius"/>
    </source>
</evidence>
<sequence length="622" mass="69619">MKRVQKIHKWAALLAGTQFLIWIATGLYFNLVDHERIAGHQYLSHNAMGHGESPRIEPGRLAEIGPLLAQLEPAQRITLTEVAGRPTYKVEHERRLYAHFAQSITLIDAYTGEPFTIDAPLARTLAKESYTGPGQIIDVTFFQHPPREMAREQNPVWRVQLADDLNTRVYVEALSGRIAGHKNKHTYEAQWMFMLHFMDYLGQGSFNNPFMWLFGFIVLWLSGSGLYWTLVKVHEGDYRLSLAKRSHALTLVQGDTEQRLDAPANASLLSVLQSQSIPVQSGCGGGGSCGLCKVRLSNDVRIKSAERAHLSEQEQAQGYRLACQHRSNETDRLELSGDNLLKTQTLTLVASRFLTPEIKELRFKAESALAYRAGAHVQFLIPAGRVASHPVPVPEAFACRWKSQCKGFFPHGPIQRSYSIANTADESKELVFTVKFHRAPGDPFPPGIGSAYLCNLPVGAKVQASLPVEEFGAALGQHEMILIGAGSGIAPLRSLLMERIGQRDCTKRISLYYGAREACDLVYVDELHQLAEQHNHFRFYPSLSQPNDQWQGHRGYAQHHAFDNLDEHQIREGQFYLCGPAAMMAQTTERLRALGVAERRIHSTQFGPTVVREQPLSADSRV</sequence>
<evidence type="ECO:0000256" key="3">
    <source>
        <dbReference type="ARBA" id="ARBA00023075"/>
    </source>
</evidence>
<feature type="domain" description="2Fe-2S ferredoxin-type" evidence="5">
    <location>
        <begin position="247"/>
        <end position="341"/>
    </location>
</feature>
<dbReference type="PANTHER" id="PTHR43644:SF1">
    <property type="entry name" value="NAD(P)H-FLAVIN REDUCTASE"/>
    <property type="match status" value="1"/>
</dbReference>
<evidence type="ECO:0000259" key="5">
    <source>
        <dbReference type="PROSITE" id="PS51085"/>
    </source>
</evidence>
<organism evidence="7 8">
    <name type="scientific">Ferrimonas gelatinilytica</name>
    <dbReference type="NCBI Taxonomy" id="1255257"/>
    <lineage>
        <taxon>Bacteria</taxon>
        <taxon>Pseudomonadati</taxon>
        <taxon>Pseudomonadota</taxon>
        <taxon>Gammaproteobacteria</taxon>
        <taxon>Alteromonadales</taxon>
        <taxon>Ferrimonadaceae</taxon>
        <taxon>Ferrimonas</taxon>
    </lineage>
</organism>
<dbReference type="Gene3D" id="3.10.20.30">
    <property type="match status" value="1"/>
</dbReference>
<dbReference type="InterPro" id="IPR036010">
    <property type="entry name" value="2Fe-2S_ferredoxin-like_sf"/>
</dbReference>
<feature type="transmembrane region" description="Helical" evidence="4">
    <location>
        <begin position="210"/>
        <end position="230"/>
    </location>
</feature>
<evidence type="ECO:0000256" key="2">
    <source>
        <dbReference type="ARBA" id="ARBA00022827"/>
    </source>
</evidence>
<dbReference type="InterPro" id="IPR001709">
    <property type="entry name" value="Flavoprot_Pyr_Nucl_cyt_Rdtase"/>
</dbReference>
<dbReference type="EMBL" id="BAABLF010000027">
    <property type="protein sequence ID" value="GAA5193790.1"/>
    <property type="molecule type" value="Genomic_DNA"/>
</dbReference>
<dbReference type="SUPFAM" id="SSF54292">
    <property type="entry name" value="2Fe-2S ferredoxin-like"/>
    <property type="match status" value="1"/>
</dbReference>
<dbReference type="Gene3D" id="2.40.30.10">
    <property type="entry name" value="Translation factors"/>
    <property type="match status" value="1"/>
</dbReference>
<accession>A0ABP9SEI9</accession>
<feature type="transmembrane region" description="Helical" evidence="4">
    <location>
        <begin position="12"/>
        <end position="31"/>
    </location>
</feature>
<dbReference type="RefSeq" id="WP_345317524.1">
    <property type="nucleotide sequence ID" value="NZ_BAABLF010000027.1"/>
</dbReference>
<dbReference type="InterPro" id="IPR017927">
    <property type="entry name" value="FAD-bd_FR_type"/>
</dbReference>
<dbReference type="PRINTS" id="PR00371">
    <property type="entry name" value="FPNCR"/>
</dbReference>
<keyword evidence="3" id="KW-0830">Ubiquinone</keyword>
<dbReference type="PROSITE" id="PS51085">
    <property type="entry name" value="2FE2S_FER_2"/>
    <property type="match status" value="1"/>
</dbReference>
<keyword evidence="4" id="KW-0812">Transmembrane</keyword>
<evidence type="ECO:0000256" key="1">
    <source>
        <dbReference type="ARBA" id="ARBA00022630"/>
    </source>
</evidence>
<protein>
    <recommendedName>
        <fullName evidence="9">NQR complex subunit F</fullName>
    </recommendedName>
</protein>
<dbReference type="Pfam" id="PF00175">
    <property type="entry name" value="NAD_binding_1"/>
    <property type="match status" value="1"/>
</dbReference>
<name>A0ABP9SEI9_9GAMM</name>
<keyword evidence="8" id="KW-1185">Reference proteome</keyword>
<dbReference type="InterPro" id="IPR039261">
    <property type="entry name" value="FNR_nucleotide-bd"/>
</dbReference>
<comment type="caution">
    <text evidence="7">The sequence shown here is derived from an EMBL/GenBank/DDBJ whole genome shotgun (WGS) entry which is preliminary data.</text>
</comment>
<evidence type="ECO:0000313" key="8">
    <source>
        <dbReference type="Proteomes" id="UP001501600"/>
    </source>
</evidence>
<reference evidence="8" key="1">
    <citation type="journal article" date="2019" name="Int. J. Syst. Evol. Microbiol.">
        <title>The Global Catalogue of Microorganisms (GCM) 10K type strain sequencing project: providing services to taxonomists for standard genome sequencing and annotation.</title>
        <authorList>
            <consortium name="The Broad Institute Genomics Platform"/>
            <consortium name="The Broad Institute Genome Sequencing Center for Infectious Disease"/>
            <person name="Wu L."/>
            <person name="Ma J."/>
        </authorList>
    </citation>
    <scope>NUCLEOTIDE SEQUENCE [LARGE SCALE GENOMIC DNA]</scope>
    <source>
        <strain evidence="8">JCM 18720</strain>
    </source>
</reference>
<keyword evidence="1" id="KW-0285">Flavoprotein</keyword>
<dbReference type="InterPro" id="IPR017938">
    <property type="entry name" value="Riboflavin_synthase-like_b-brl"/>
</dbReference>
<dbReference type="CDD" id="cd00207">
    <property type="entry name" value="fer2"/>
    <property type="match status" value="1"/>
</dbReference>
<feature type="domain" description="FAD-binding FR-type" evidence="6">
    <location>
        <begin position="341"/>
        <end position="474"/>
    </location>
</feature>
<dbReference type="Gene3D" id="3.40.50.80">
    <property type="entry name" value="Nucleotide-binding domain of ferredoxin-NADP reductase (FNR) module"/>
    <property type="match status" value="1"/>
</dbReference>
<dbReference type="Pfam" id="PF00111">
    <property type="entry name" value="Fer2"/>
    <property type="match status" value="1"/>
</dbReference>
<keyword evidence="2" id="KW-0274">FAD</keyword>
<dbReference type="InterPro" id="IPR001433">
    <property type="entry name" value="OxRdtase_FAD/NAD-bd"/>
</dbReference>
<gene>
    <name evidence="7" type="ORF">GCM10025772_25430</name>
</gene>
<dbReference type="SUPFAM" id="SSF63380">
    <property type="entry name" value="Riboflavin synthase domain-like"/>
    <property type="match status" value="1"/>
</dbReference>